<dbReference type="InterPro" id="IPR051591">
    <property type="entry name" value="UPF0224_FAM112_RNA_Proc"/>
</dbReference>
<dbReference type="PANTHER" id="PTHR21402">
    <property type="entry name" value="GAMETOCYTE SPECIFIC FACTOR 1-RELATED"/>
    <property type="match status" value="1"/>
</dbReference>
<proteinExistence type="predicted"/>
<feature type="compositionally biased region" description="Basic and acidic residues" evidence="1">
    <location>
        <begin position="255"/>
        <end position="267"/>
    </location>
</feature>
<feature type="region of interest" description="Disordered" evidence="1">
    <location>
        <begin position="223"/>
        <end position="274"/>
    </location>
</feature>
<evidence type="ECO:0000256" key="1">
    <source>
        <dbReference type="SAM" id="MobiDB-lite"/>
    </source>
</evidence>
<dbReference type="RefSeq" id="XP_017783363.1">
    <property type="nucleotide sequence ID" value="XM_017927874.1"/>
</dbReference>
<name>A0ABM1N973_NICVS</name>
<evidence type="ECO:0000313" key="4">
    <source>
        <dbReference type="RefSeq" id="XP_017783373.1"/>
    </source>
</evidence>
<dbReference type="GeneID" id="108567419"/>
<dbReference type="Proteomes" id="UP000695000">
    <property type="component" value="Unplaced"/>
</dbReference>
<sequence>MMDINIEMREKQLENFDQFISNSKSNLDDILSTLDWTADKIKAENKRTICPQNPGHLIHLKGYREHVDDCSLKVNGYDLKENFLAEPGERGDSNVYFDKAEKIKILSEAHYTVPNFRTGWNGMDEDPKTADRLMTTYSPDERLALYERARIAAKAPKEVPEFNLTGAVNEANNKELTYEEVLEQERNAKRRRIKYKSVHTSKKNHTEVLRDVIKNQMEAYEDWIKEQQEGSQKSTSRSSVHSGHSRDSKRRRSRERSSRRSSHEHQSKYRKNRN</sequence>
<evidence type="ECO:0000313" key="2">
    <source>
        <dbReference type="Proteomes" id="UP000695000"/>
    </source>
</evidence>
<gene>
    <name evidence="3 4" type="primary">LOC108567419</name>
</gene>
<organism evidence="2 4">
    <name type="scientific">Nicrophorus vespilloides</name>
    <name type="common">Boreal carrion beetle</name>
    <dbReference type="NCBI Taxonomy" id="110193"/>
    <lineage>
        <taxon>Eukaryota</taxon>
        <taxon>Metazoa</taxon>
        <taxon>Ecdysozoa</taxon>
        <taxon>Arthropoda</taxon>
        <taxon>Hexapoda</taxon>
        <taxon>Insecta</taxon>
        <taxon>Pterygota</taxon>
        <taxon>Neoptera</taxon>
        <taxon>Endopterygota</taxon>
        <taxon>Coleoptera</taxon>
        <taxon>Polyphaga</taxon>
        <taxon>Staphyliniformia</taxon>
        <taxon>Silphidae</taxon>
        <taxon>Nicrophorinae</taxon>
        <taxon>Nicrophorus</taxon>
    </lineage>
</organism>
<accession>A0ABM1N973</accession>
<keyword evidence="2" id="KW-1185">Reference proteome</keyword>
<dbReference type="PANTHER" id="PTHR21402:SF10">
    <property type="entry name" value="U11_U12 SMALL NUCLEAR RIBONUCLEOPROTEIN 48 KDA PROTEIN"/>
    <property type="match status" value="1"/>
</dbReference>
<dbReference type="RefSeq" id="XP_017783373.1">
    <property type="nucleotide sequence ID" value="XM_017927884.1"/>
</dbReference>
<evidence type="ECO:0000313" key="3">
    <source>
        <dbReference type="RefSeq" id="XP_017783363.1"/>
    </source>
</evidence>
<reference evidence="3 4" key="1">
    <citation type="submission" date="2025-05" db="UniProtKB">
        <authorList>
            <consortium name="RefSeq"/>
        </authorList>
    </citation>
    <scope>IDENTIFICATION</scope>
    <source>
        <tissue evidence="3 4">Whole Larva</tissue>
    </source>
</reference>
<protein>
    <submittedName>
        <fullName evidence="3 4">U11/U12 small nuclear ribonucleoprotein 48 kDa protein-like</fullName>
    </submittedName>
</protein>